<feature type="domain" description="Gfo/Idh/MocA-like oxidoreductase N-terminal" evidence="1">
    <location>
        <begin position="5"/>
        <end position="121"/>
    </location>
</feature>
<dbReference type="AlphaFoldDB" id="A0A1F6B561"/>
<dbReference type="SUPFAM" id="SSF51735">
    <property type="entry name" value="NAD(P)-binding Rossmann-fold domains"/>
    <property type="match status" value="1"/>
</dbReference>
<dbReference type="InterPro" id="IPR055170">
    <property type="entry name" value="GFO_IDH_MocA-like_dom"/>
</dbReference>
<reference evidence="3 4" key="1">
    <citation type="journal article" date="2016" name="Nat. Commun.">
        <title>Thousands of microbial genomes shed light on interconnected biogeochemical processes in an aquifer system.</title>
        <authorList>
            <person name="Anantharaman K."/>
            <person name="Brown C.T."/>
            <person name="Hug L.A."/>
            <person name="Sharon I."/>
            <person name="Castelle C.J."/>
            <person name="Probst A.J."/>
            <person name="Thomas B.C."/>
            <person name="Singh A."/>
            <person name="Wilkins M.J."/>
            <person name="Karaoz U."/>
            <person name="Brodie E.L."/>
            <person name="Williams K.H."/>
            <person name="Hubbard S.S."/>
            <person name="Banfield J.F."/>
        </authorList>
    </citation>
    <scope>NUCLEOTIDE SEQUENCE [LARGE SCALE GENOMIC DNA]</scope>
</reference>
<evidence type="ECO:0000259" key="1">
    <source>
        <dbReference type="Pfam" id="PF01408"/>
    </source>
</evidence>
<name>A0A1F6B561_9BACT</name>
<dbReference type="Pfam" id="PF22725">
    <property type="entry name" value="GFO_IDH_MocA_C3"/>
    <property type="match status" value="1"/>
</dbReference>
<evidence type="ECO:0000313" key="4">
    <source>
        <dbReference type="Proteomes" id="UP000179209"/>
    </source>
</evidence>
<dbReference type="Gene3D" id="3.30.360.10">
    <property type="entry name" value="Dihydrodipicolinate Reductase, domain 2"/>
    <property type="match status" value="1"/>
</dbReference>
<comment type="caution">
    <text evidence="3">The sequence shown here is derived from an EMBL/GenBank/DDBJ whole genome shotgun (WGS) entry which is preliminary data.</text>
</comment>
<proteinExistence type="predicted"/>
<dbReference type="Proteomes" id="UP000179209">
    <property type="component" value="Unassembled WGS sequence"/>
</dbReference>
<dbReference type="PANTHER" id="PTHR43377:SF1">
    <property type="entry name" value="BILIVERDIN REDUCTASE A"/>
    <property type="match status" value="1"/>
</dbReference>
<dbReference type="InterPro" id="IPR036291">
    <property type="entry name" value="NAD(P)-bd_dom_sf"/>
</dbReference>
<dbReference type="EMBL" id="MFKA01000032">
    <property type="protein sequence ID" value="OGG32055.1"/>
    <property type="molecule type" value="Genomic_DNA"/>
</dbReference>
<feature type="domain" description="GFO/IDH/MocA-like oxidoreductase" evidence="2">
    <location>
        <begin position="130"/>
        <end position="236"/>
    </location>
</feature>
<accession>A0A1F6B561</accession>
<evidence type="ECO:0000313" key="3">
    <source>
        <dbReference type="EMBL" id="OGG32055.1"/>
    </source>
</evidence>
<dbReference type="InterPro" id="IPR051450">
    <property type="entry name" value="Gfo/Idh/MocA_Oxidoreductases"/>
</dbReference>
<dbReference type="GO" id="GO:0000166">
    <property type="term" value="F:nucleotide binding"/>
    <property type="evidence" value="ECO:0007669"/>
    <property type="project" value="InterPro"/>
</dbReference>
<gene>
    <name evidence="3" type="ORF">A3I51_01160</name>
</gene>
<dbReference type="Gene3D" id="3.40.50.720">
    <property type="entry name" value="NAD(P)-binding Rossmann-like Domain"/>
    <property type="match status" value="1"/>
</dbReference>
<evidence type="ECO:0008006" key="5">
    <source>
        <dbReference type="Google" id="ProtNLM"/>
    </source>
</evidence>
<dbReference type="Pfam" id="PF01408">
    <property type="entry name" value="GFO_IDH_MocA"/>
    <property type="match status" value="1"/>
</dbReference>
<dbReference type="PANTHER" id="PTHR43377">
    <property type="entry name" value="BILIVERDIN REDUCTASE A"/>
    <property type="match status" value="1"/>
</dbReference>
<dbReference type="InterPro" id="IPR000683">
    <property type="entry name" value="Gfo/Idh/MocA-like_OxRdtase_N"/>
</dbReference>
<sequence>MKSKIKTAVIGVGNMGKNHVRIYSLISDLVSIADVDEEIGRTIAKTYHTKYYKNYQEMLDRERIEAVSVVVPTPYHRQVVEVCLKHRIPTMVEKPIAGKVTDAQYLIRLSEEYKANLMVGHVERFNPAVIKLRQLIKEGKLGNIISIVSQRVGISFPNIKNSNVLIDLGIHDVDVFNFLLNELPIRTKIVTHKMFKNNQADSASMILEYKNTCCLLQVNWITPIKMRKLFVTGTDGFTELDYIKQKIVMYDKIVEKKRDGNFFEFLSMYKHPKKEIYISRKEPLKEELIYFLESVSDGIKINSIHALEALKIVISEKK</sequence>
<protein>
    <recommendedName>
        <fullName evidence="5">Oxidoreductase</fullName>
    </recommendedName>
</protein>
<dbReference type="SUPFAM" id="SSF55347">
    <property type="entry name" value="Glyceraldehyde-3-phosphate dehydrogenase-like, C-terminal domain"/>
    <property type="match status" value="1"/>
</dbReference>
<evidence type="ECO:0000259" key="2">
    <source>
        <dbReference type="Pfam" id="PF22725"/>
    </source>
</evidence>
<organism evidence="3 4">
    <name type="scientific">Candidatus Gottesmanbacteria bacterium RIFCSPLOWO2_02_FULL_38_8</name>
    <dbReference type="NCBI Taxonomy" id="1798397"/>
    <lineage>
        <taxon>Bacteria</taxon>
        <taxon>Candidatus Gottesmaniibacteriota</taxon>
    </lineage>
</organism>